<name>A0A7J9IRA7_9ROSI</name>
<accession>A0A7J9IRA7</accession>
<dbReference type="AlphaFoldDB" id="A0A7J9IRA7"/>
<protein>
    <submittedName>
        <fullName evidence="2">Uncharacterized protein</fullName>
    </submittedName>
</protein>
<feature type="region of interest" description="Disordered" evidence="1">
    <location>
        <begin position="1"/>
        <end position="41"/>
    </location>
</feature>
<proteinExistence type="predicted"/>
<sequence>MAAFSTKLAKKHGLRSVSFPASSHPSTLRLDEELNKRGSRH</sequence>
<dbReference type="EMBL" id="JABFAE010000003">
    <property type="protein sequence ID" value="MBA0824328.1"/>
    <property type="molecule type" value="Genomic_DNA"/>
</dbReference>
<feature type="non-terminal residue" evidence="2">
    <location>
        <position position="41"/>
    </location>
</feature>
<reference evidence="2 3" key="1">
    <citation type="journal article" date="2019" name="Genome Biol. Evol.">
        <title>Insights into the evolution of the New World diploid cottons (Gossypium, subgenus Houzingenia) based on genome sequencing.</title>
        <authorList>
            <person name="Grover C.E."/>
            <person name="Arick M.A. 2nd"/>
            <person name="Thrash A."/>
            <person name="Conover J.L."/>
            <person name="Sanders W.S."/>
            <person name="Peterson D.G."/>
            <person name="Frelichowski J.E."/>
            <person name="Scheffler J.A."/>
            <person name="Scheffler B.E."/>
            <person name="Wendel J.F."/>
        </authorList>
    </citation>
    <scope>NUCLEOTIDE SEQUENCE [LARGE SCALE GENOMIC DNA]</scope>
    <source>
        <strain evidence="2">6</strain>
        <tissue evidence="2">Leaf</tissue>
    </source>
</reference>
<keyword evidence="3" id="KW-1185">Reference proteome</keyword>
<gene>
    <name evidence="2" type="ORF">Goarm_021004</name>
</gene>
<dbReference type="Proteomes" id="UP000593575">
    <property type="component" value="Unassembled WGS sequence"/>
</dbReference>
<comment type="caution">
    <text evidence="2">The sequence shown here is derived from an EMBL/GenBank/DDBJ whole genome shotgun (WGS) entry which is preliminary data.</text>
</comment>
<feature type="compositionally biased region" description="Basic and acidic residues" evidence="1">
    <location>
        <begin position="29"/>
        <end position="41"/>
    </location>
</feature>
<organism evidence="2 3">
    <name type="scientific">Gossypium armourianum</name>
    <dbReference type="NCBI Taxonomy" id="34283"/>
    <lineage>
        <taxon>Eukaryota</taxon>
        <taxon>Viridiplantae</taxon>
        <taxon>Streptophyta</taxon>
        <taxon>Embryophyta</taxon>
        <taxon>Tracheophyta</taxon>
        <taxon>Spermatophyta</taxon>
        <taxon>Magnoliopsida</taxon>
        <taxon>eudicotyledons</taxon>
        <taxon>Gunneridae</taxon>
        <taxon>Pentapetalae</taxon>
        <taxon>rosids</taxon>
        <taxon>malvids</taxon>
        <taxon>Malvales</taxon>
        <taxon>Malvaceae</taxon>
        <taxon>Malvoideae</taxon>
        <taxon>Gossypium</taxon>
    </lineage>
</organism>
<evidence type="ECO:0000313" key="2">
    <source>
        <dbReference type="EMBL" id="MBA0824328.1"/>
    </source>
</evidence>
<evidence type="ECO:0000313" key="3">
    <source>
        <dbReference type="Proteomes" id="UP000593575"/>
    </source>
</evidence>
<evidence type="ECO:0000256" key="1">
    <source>
        <dbReference type="SAM" id="MobiDB-lite"/>
    </source>
</evidence>